<dbReference type="AlphaFoldDB" id="A0A1H3X2C6"/>
<feature type="domain" description="SHOCT" evidence="1">
    <location>
        <begin position="131"/>
        <end position="158"/>
    </location>
</feature>
<proteinExistence type="predicted"/>
<organism evidence="2 3">
    <name type="scientific">Bowdeniella nasicola</name>
    <dbReference type="NCBI Taxonomy" id="208480"/>
    <lineage>
        <taxon>Bacteria</taxon>
        <taxon>Bacillati</taxon>
        <taxon>Actinomycetota</taxon>
        <taxon>Actinomycetes</taxon>
        <taxon>Actinomycetales</taxon>
        <taxon>Actinomycetaceae</taxon>
        <taxon>Bowdeniella</taxon>
    </lineage>
</organism>
<reference evidence="3" key="1">
    <citation type="submission" date="2016-10" db="EMBL/GenBank/DDBJ databases">
        <authorList>
            <person name="Varghese N."/>
            <person name="Submissions S."/>
        </authorList>
    </citation>
    <scope>NUCLEOTIDE SEQUENCE [LARGE SCALE GENOMIC DNA]</scope>
    <source>
        <strain evidence="3">KPR-1</strain>
    </source>
</reference>
<accession>A0A1H3X2C6</accession>
<gene>
    <name evidence="2" type="ORF">SAMN02910418_00574</name>
</gene>
<sequence length="161" mass="17182">MEFDSHIAGKNAMVRVFPDRVEWKKTGVMSTGAKAALGTVTAGMSLLATGIRGKSDTQVVVIDAITSVTSQKSGMLKYVVGIHTAAGEITMRCSKAEAAQFKDLIVRLKAGERPHIPPAPPQPAPPTDVMDQLRKLGELRDAGVLTEAEFEAKKADLLGRL</sequence>
<dbReference type="EMBL" id="FNQV01000003">
    <property type="protein sequence ID" value="SDZ93131.1"/>
    <property type="molecule type" value="Genomic_DNA"/>
</dbReference>
<dbReference type="InterPro" id="IPR018649">
    <property type="entry name" value="SHOCT"/>
</dbReference>
<evidence type="ECO:0000313" key="3">
    <source>
        <dbReference type="Proteomes" id="UP000199288"/>
    </source>
</evidence>
<dbReference type="Pfam" id="PF09851">
    <property type="entry name" value="SHOCT"/>
    <property type="match status" value="1"/>
</dbReference>
<protein>
    <submittedName>
        <fullName evidence="2">Short C-terminal domain-containing protein</fullName>
    </submittedName>
</protein>
<evidence type="ECO:0000259" key="1">
    <source>
        <dbReference type="Pfam" id="PF09851"/>
    </source>
</evidence>
<dbReference type="Proteomes" id="UP000199288">
    <property type="component" value="Unassembled WGS sequence"/>
</dbReference>
<keyword evidence="3" id="KW-1185">Reference proteome</keyword>
<name>A0A1H3X2C6_9ACTO</name>
<evidence type="ECO:0000313" key="2">
    <source>
        <dbReference type="EMBL" id="SDZ93131.1"/>
    </source>
</evidence>